<sequence length="118" mass="13347">MMKKILLILLLLTSSFVFAQQNQKEEIAINSEVNSINNLTAFPNPFIADTRISFSTNKSQSAILTIKNLLGKTIYKAEIKTKVGYNAIQFYKNNFESGMYIYSIQTGSEIVSKRLVIK</sequence>
<name>A0A1D8PBC0_9FLAO</name>
<dbReference type="NCBIfam" id="TIGR04183">
    <property type="entry name" value="Por_Secre_tail"/>
    <property type="match status" value="1"/>
</dbReference>
<gene>
    <name evidence="4" type="ORF">LPB138_14735</name>
</gene>
<evidence type="ECO:0000256" key="2">
    <source>
        <dbReference type="SAM" id="SignalP"/>
    </source>
</evidence>
<dbReference type="EMBL" id="CP017478">
    <property type="protein sequence ID" value="AOW21863.1"/>
    <property type="molecule type" value="Genomic_DNA"/>
</dbReference>
<keyword evidence="5" id="KW-1185">Reference proteome</keyword>
<dbReference type="AlphaFoldDB" id="A0A1D8PBC0"/>
<evidence type="ECO:0000313" key="4">
    <source>
        <dbReference type="EMBL" id="AOW21863.1"/>
    </source>
</evidence>
<dbReference type="STRING" id="1850246.LPB138_14735"/>
<evidence type="ECO:0000313" key="5">
    <source>
        <dbReference type="Proteomes" id="UP000176050"/>
    </source>
</evidence>
<protein>
    <recommendedName>
        <fullName evidence="3">Secretion system C-terminal sorting domain-containing protein</fullName>
    </recommendedName>
</protein>
<dbReference type="Pfam" id="PF18962">
    <property type="entry name" value="Por_Secre_tail"/>
    <property type="match status" value="1"/>
</dbReference>
<dbReference type="Proteomes" id="UP000176050">
    <property type="component" value="Chromosome"/>
</dbReference>
<dbReference type="InterPro" id="IPR026444">
    <property type="entry name" value="Secre_tail"/>
</dbReference>
<evidence type="ECO:0000259" key="3">
    <source>
        <dbReference type="Pfam" id="PF18962"/>
    </source>
</evidence>
<feature type="domain" description="Secretion system C-terminal sorting" evidence="3">
    <location>
        <begin position="42"/>
        <end position="117"/>
    </location>
</feature>
<evidence type="ECO:0000256" key="1">
    <source>
        <dbReference type="ARBA" id="ARBA00022729"/>
    </source>
</evidence>
<proteinExistence type="predicted"/>
<keyword evidence="1 2" id="KW-0732">Signal</keyword>
<accession>A0A1D8PBC0</accession>
<feature type="chain" id="PRO_5009111011" description="Secretion system C-terminal sorting domain-containing protein" evidence="2">
    <location>
        <begin position="20"/>
        <end position="118"/>
    </location>
</feature>
<organism evidence="4 5">
    <name type="scientific">Urechidicola croceus</name>
    <dbReference type="NCBI Taxonomy" id="1850246"/>
    <lineage>
        <taxon>Bacteria</taxon>
        <taxon>Pseudomonadati</taxon>
        <taxon>Bacteroidota</taxon>
        <taxon>Flavobacteriia</taxon>
        <taxon>Flavobacteriales</taxon>
        <taxon>Flavobacteriaceae</taxon>
        <taxon>Urechidicola</taxon>
    </lineage>
</organism>
<dbReference type="KEGG" id="lul:LPB138_14735"/>
<feature type="signal peptide" evidence="2">
    <location>
        <begin position="1"/>
        <end position="19"/>
    </location>
</feature>
<reference evidence="4 5" key="1">
    <citation type="submission" date="2016-10" db="EMBL/GenBank/DDBJ databases">
        <title>Lutibacter sp. LPB0138, isolated from marine gastropod.</title>
        <authorList>
            <person name="Kim E."/>
            <person name="Yi H."/>
        </authorList>
    </citation>
    <scope>NUCLEOTIDE SEQUENCE [LARGE SCALE GENOMIC DNA]</scope>
    <source>
        <strain evidence="4 5">LPB0138</strain>
    </source>
</reference>